<evidence type="ECO:0000313" key="3">
    <source>
        <dbReference type="Proteomes" id="UP000187209"/>
    </source>
</evidence>
<protein>
    <submittedName>
        <fullName evidence="2">Uncharacterized protein</fullName>
    </submittedName>
</protein>
<dbReference type="EMBL" id="MPUH01000003">
    <property type="protein sequence ID" value="OMJ96160.1"/>
    <property type="molecule type" value="Genomic_DNA"/>
</dbReference>
<evidence type="ECO:0000256" key="1">
    <source>
        <dbReference type="SAM" id="MobiDB-lite"/>
    </source>
</evidence>
<feature type="region of interest" description="Disordered" evidence="1">
    <location>
        <begin position="93"/>
        <end position="112"/>
    </location>
</feature>
<organism evidence="2 3">
    <name type="scientific">Stentor coeruleus</name>
    <dbReference type="NCBI Taxonomy" id="5963"/>
    <lineage>
        <taxon>Eukaryota</taxon>
        <taxon>Sar</taxon>
        <taxon>Alveolata</taxon>
        <taxon>Ciliophora</taxon>
        <taxon>Postciliodesmatophora</taxon>
        <taxon>Heterotrichea</taxon>
        <taxon>Heterotrichida</taxon>
        <taxon>Stentoridae</taxon>
        <taxon>Stentor</taxon>
    </lineage>
</organism>
<comment type="caution">
    <text evidence="2">The sequence shown here is derived from an EMBL/GenBank/DDBJ whole genome shotgun (WGS) entry which is preliminary data.</text>
</comment>
<accession>A0A1R2D4M0</accession>
<reference evidence="2 3" key="1">
    <citation type="submission" date="2016-11" db="EMBL/GenBank/DDBJ databases">
        <title>The macronuclear genome of Stentor coeruleus: a giant cell with tiny introns.</title>
        <authorList>
            <person name="Slabodnick M."/>
            <person name="Ruby J.G."/>
            <person name="Reiff S.B."/>
            <person name="Swart E.C."/>
            <person name="Gosai S."/>
            <person name="Prabakaran S."/>
            <person name="Witkowska E."/>
            <person name="Larue G.E."/>
            <person name="Fisher S."/>
            <person name="Freeman R.M."/>
            <person name="Gunawardena J."/>
            <person name="Chu W."/>
            <person name="Stover N.A."/>
            <person name="Gregory B.D."/>
            <person name="Nowacki M."/>
            <person name="Derisi J."/>
            <person name="Roy S.W."/>
            <person name="Marshall W.F."/>
            <person name="Sood P."/>
        </authorList>
    </citation>
    <scope>NUCLEOTIDE SEQUENCE [LARGE SCALE GENOMIC DNA]</scope>
    <source>
        <strain evidence="2">WM001</strain>
    </source>
</reference>
<proteinExistence type="predicted"/>
<name>A0A1R2D4M0_9CILI</name>
<sequence length="262" mass="29936">MSQKTVAKNHITEQRFNCYNKARSFIQHLNNVYDSKHDPLIFDQSLINHKLFKDQTPNNSNHKLSAMPTAIVASNLQDKIKLVNMFHTLSERKMKKKNSKPKSTTPIARKQGNGYFKPSKYNKIIITLSNISSITTTRDSNLTFLTSALKNPKESSNYLKDNTTQTKSYKKNFPTVNDSFKNRGEFSTNFSCSDQNIDFTSNSYIKSSGSISPFADIYNNRFPYIKKIRGSTESPMCNKPKKELSQNIIVNSFKQDAEVNTN</sequence>
<keyword evidence="3" id="KW-1185">Reference proteome</keyword>
<gene>
    <name evidence="2" type="ORF">SteCoe_341</name>
</gene>
<dbReference type="Proteomes" id="UP000187209">
    <property type="component" value="Unassembled WGS sequence"/>
</dbReference>
<dbReference type="AlphaFoldDB" id="A0A1R2D4M0"/>
<evidence type="ECO:0000313" key="2">
    <source>
        <dbReference type="EMBL" id="OMJ96160.1"/>
    </source>
</evidence>